<dbReference type="CDD" id="cd01014">
    <property type="entry name" value="nicotinamidase_related"/>
    <property type="match status" value="1"/>
</dbReference>
<feature type="domain" description="Isochorismatase-like" evidence="2">
    <location>
        <begin position="14"/>
        <end position="155"/>
    </location>
</feature>
<protein>
    <submittedName>
        <fullName evidence="3">Nicotinamidase-related amidase</fullName>
    </submittedName>
</protein>
<evidence type="ECO:0000313" key="3">
    <source>
        <dbReference type="EMBL" id="MBB5347582.1"/>
    </source>
</evidence>
<accession>A0A840UP91</accession>
<dbReference type="GO" id="GO:0016787">
    <property type="term" value="F:hydrolase activity"/>
    <property type="evidence" value="ECO:0007669"/>
    <property type="project" value="UniProtKB-KW"/>
</dbReference>
<dbReference type="PANTHER" id="PTHR43540:SF1">
    <property type="entry name" value="ISOCHORISMATASE HYDROLASE"/>
    <property type="match status" value="1"/>
</dbReference>
<dbReference type="InterPro" id="IPR036380">
    <property type="entry name" value="Isochorismatase-like_sf"/>
</dbReference>
<dbReference type="Proteomes" id="UP000539642">
    <property type="component" value="Unassembled WGS sequence"/>
</dbReference>
<dbReference type="PANTHER" id="PTHR43540">
    <property type="entry name" value="PEROXYUREIDOACRYLATE/UREIDOACRYLATE AMIDOHYDROLASE-RELATED"/>
    <property type="match status" value="1"/>
</dbReference>
<keyword evidence="4" id="KW-1185">Reference proteome</keyword>
<evidence type="ECO:0000256" key="1">
    <source>
        <dbReference type="ARBA" id="ARBA00022801"/>
    </source>
</evidence>
<dbReference type="Pfam" id="PF00857">
    <property type="entry name" value="Isochorismatase"/>
    <property type="match status" value="1"/>
</dbReference>
<reference evidence="3 4" key="1">
    <citation type="submission" date="2020-08" db="EMBL/GenBank/DDBJ databases">
        <title>Genomic Encyclopedia of Type Strains, Phase IV (KMG-IV): sequencing the most valuable type-strain genomes for metagenomic binning, comparative biology and taxonomic classification.</title>
        <authorList>
            <person name="Goeker M."/>
        </authorList>
    </citation>
    <scope>NUCLEOTIDE SEQUENCE [LARGE SCALE GENOMIC DNA]</scope>
    <source>
        <strain evidence="3 4">DSM 28570</strain>
    </source>
</reference>
<dbReference type="InterPro" id="IPR000868">
    <property type="entry name" value="Isochorismatase-like_dom"/>
</dbReference>
<dbReference type="Gene3D" id="3.40.50.850">
    <property type="entry name" value="Isochorismatase-like"/>
    <property type="match status" value="1"/>
</dbReference>
<comment type="caution">
    <text evidence="3">The sequence shown here is derived from an EMBL/GenBank/DDBJ whole genome shotgun (WGS) entry which is preliminary data.</text>
</comment>
<keyword evidence="1" id="KW-0378">Hydrolase</keyword>
<gene>
    <name evidence="3" type="ORF">HNQ81_001303</name>
</gene>
<organism evidence="3 4">
    <name type="scientific">Desulfoprunum benzoelyticum</name>
    <dbReference type="NCBI Taxonomy" id="1506996"/>
    <lineage>
        <taxon>Bacteria</taxon>
        <taxon>Pseudomonadati</taxon>
        <taxon>Thermodesulfobacteriota</taxon>
        <taxon>Desulfobulbia</taxon>
        <taxon>Desulfobulbales</taxon>
        <taxon>Desulfobulbaceae</taxon>
        <taxon>Desulfoprunum</taxon>
    </lineage>
</organism>
<dbReference type="InterPro" id="IPR050272">
    <property type="entry name" value="Isochorismatase-like_hydrls"/>
</dbReference>
<evidence type="ECO:0000313" key="4">
    <source>
        <dbReference type="Proteomes" id="UP000539642"/>
    </source>
</evidence>
<sequence>MSTINQGAHMSLGLILIDIQNDYFQDGRMELEGSDQAAINAAKLLEYFRTRQLPIFHIQHLARQAGATFFLPNTAGAEIHRSVKPVGDEKIVQKQYPNSFRETGLLQQLQAANIQRLIVAGMMTHMCVDATVRAACDYGYDCLIASDACATRSLQLGDRIVAAQDVHTAFLAALNGVYGKVLPSNEIMYEMDRMPAE</sequence>
<dbReference type="EMBL" id="JACHEO010000005">
    <property type="protein sequence ID" value="MBB5347582.1"/>
    <property type="molecule type" value="Genomic_DNA"/>
</dbReference>
<dbReference type="SUPFAM" id="SSF52499">
    <property type="entry name" value="Isochorismatase-like hydrolases"/>
    <property type="match status" value="1"/>
</dbReference>
<dbReference type="AlphaFoldDB" id="A0A840UP91"/>
<name>A0A840UP91_9BACT</name>
<evidence type="ECO:0000259" key="2">
    <source>
        <dbReference type="Pfam" id="PF00857"/>
    </source>
</evidence>
<proteinExistence type="predicted"/>